<proteinExistence type="predicted"/>
<evidence type="ECO:0000313" key="1">
    <source>
        <dbReference type="EMBL" id="PWV99084.1"/>
    </source>
</evidence>
<accession>A0A317PGC8</accession>
<organism evidence="1 2">
    <name type="scientific">Hoeflea marina</name>
    <dbReference type="NCBI Taxonomy" id="274592"/>
    <lineage>
        <taxon>Bacteria</taxon>
        <taxon>Pseudomonadati</taxon>
        <taxon>Pseudomonadota</taxon>
        <taxon>Alphaproteobacteria</taxon>
        <taxon>Hyphomicrobiales</taxon>
        <taxon>Rhizobiaceae</taxon>
        <taxon>Hoeflea</taxon>
    </lineage>
</organism>
<keyword evidence="2" id="KW-1185">Reference proteome</keyword>
<comment type="caution">
    <text evidence="1">The sequence shown here is derived from an EMBL/GenBank/DDBJ whole genome shotgun (WGS) entry which is preliminary data.</text>
</comment>
<dbReference type="EMBL" id="QGTR01000004">
    <property type="protein sequence ID" value="PWV99084.1"/>
    <property type="molecule type" value="Genomic_DNA"/>
</dbReference>
<dbReference type="AlphaFoldDB" id="A0A317PGC8"/>
<reference evidence="1 2" key="1">
    <citation type="submission" date="2018-05" db="EMBL/GenBank/DDBJ databases">
        <title>Genomic Encyclopedia of Type Strains, Phase IV (KMG-IV): sequencing the most valuable type-strain genomes for metagenomic binning, comparative biology and taxonomic classification.</title>
        <authorList>
            <person name="Goeker M."/>
        </authorList>
    </citation>
    <scope>NUCLEOTIDE SEQUENCE [LARGE SCALE GENOMIC DNA]</scope>
    <source>
        <strain evidence="1 2">DSM 16791</strain>
    </source>
</reference>
<protein>
    <submittedName>
        <fullName evidence="1">Uncharacterized protein</fullName>
    </submittedName>
</protein>
<evidence type="ECO:0000313" key="2">
    <source>
        <dbReference type="Proteomes" id="UP000246352"/>
    </source>
</evidence>
<gene>
    <name evidence="1" type="ORF">DFR52_104376</name>
</gene>
<name>A0A317PGC8_9HYPH</name>
<dbReference type="Proteomes" id="UP000246352">
    <property type="component" value="Unassembled WGS sequence"/>
</dbReference>
<sequence>MRIIDVADTRDNDRPGADIPAPIVWRGMEALLNDDRIAGYLIEGTNRGMNRGRVPDCELHDPDWWQHHNTMLCELLHRLIVEISWSKDD</sequence>